<evidence type="ECO:0000256" key="1">
    <source>
        <dbReference type="ARBA" id="ARBA00004123"/>
    </source>
</evidence>
<organism evidence="8">
    <name type="scientific">Triticum aestivum</name>
    <name type="common">Wheat</name>
    <dbReference type="NCBI Taxonomy" id="4565"/>
    <lineage>
        <taxon>Eukaryota</taxon>
        <taxon>Viridiplantae</taxon>
        <taxon>Streptophyta</taxon>
        <taxon>Embryophyta</taxon>
        <taxon>Tracheophyta</taxon>
        <taxon>Spermatophyta</taxon>
        <taxon>Magnoliopsida</taxon>
        <taxon>Liliopsida</taxon>
        <taxon>Poales</taxon>
        <taxon>Poaceae</taxon>
        <taxon>BOP clade</taxon>
        <taxon>Pooideae</taxon>
        <taxon>Triticodae</taxon>
        <taxon>Triticeae</taxon>
        <taxon>Triticinae</taxon>
        <taxon>Triticum</taxon>
    </lineage>
</organism>
<dbReference type="OMA" id="QHAYGAF"/>
<evidence type="ECO:0000256" key="3">
    <source>
        <dbReference type="ARBA" id="ARBA00023125"/>
    </source>
</evidence>
<name>A0A3B5ZTS8_WHEAT</name>
<evidence type="ECO:0000313" key="9">
    <source>
        <dbReference type="Proteomes" id="UP000019116"/>
    </source>
</evidence>
<dbReference type="InterPro" id="IPR050655">
    <property type="entry name" value="Plant_B3_domain"/>
</dbReference>
<dbReference type="PANTHER" id="PTHR31920">
    <property type="entry name" value="B3 DOMAIN-CONTAINING"/>
    <property type="match status" value="1"/>
</dbReference>
<comment type="subcellular location">
    <subcellularLocation>
        <location evidence="1">Nucleus</location>
    </subcellularLocation>
</comment>
<evidence type="ECO:0000256" key="5">
    <source>
        <dbReference type="ARBA" id="ARBA00023242"/>
    </source>
</evidence>
<keyword evidence="2" id="KW-0805">Transcription regulation</keyword>
<dbReference type="Gramene" id="TraesARI1D03G00476750.1">
    <property type="protein sequence ID" value="TraesARI1D03G00476750.1"/>
    <property type="gene ID" value="TraesARI1D03G00476750"/>
</dbReference>
<dbReference type="EnsemblPlants" id="TraesCS1D02G151400.1">
    <property type="protein sequence ID" value="TraesCS1D02G151400.1"/>
    <property type="gene ID" value="TraesCS1D02G151400"/>
</dbReference>
<dbReference type="Gene3D" id="2.40.330.10">
    <property type="entry name" value="DNA-binding pseudobarrel domain"/>
    <property type="match status" value="1"/>
</dbReference>
<keyword evidence="3" id="KW-0238">DNA-binding</keyword>
<keyword evidence="9" id="KW-1185">Reference proteome</keyword>
<dbReference type="CDD" id="cd10017">
    <property type="entry name" value="B3_DNA"/>
    <property type="match status" value="1"/>
</dbReference>
<dbReference type="SMR" id="A0A3B5ZTS8"/>
<reference evidence="8" key="2">
    <citation type="submission" date="2018-10" db="UniProtKB">
        <authorList>
            <consortium name="EnsemblPlants"/>
        </authorList>
    </citation>
    <scope>IDENTIFICATION</scope>
</reference>
<sequence>MAIKDSNEMGTEVLPAVDSKGKQPLHPMPDEVELLPTAEEDPKTPEGGDDEGMEEPPSNKRRNYDHYHQEDGPTHFCKVILAPKLECIPMPLDFTKHFAAVPTEFKLRNNTGCSWKVTVKLMNDRVTLDQGWATYAAVHQIKIGYMVTFKLLTPDTLKVIIFDDDGIEVVNKCGKHDEAFAAKE</sequence>
<evidence type="ECO:0000313" key="8">
    <source>
        <dbReference type="EnsemblPlants" id="TraesCS1D02G151400.1"/>
    </source>
</evidence>
<proteinExistence type="predicted"/>
<evidence type="ECO:0000256" key="4">
    <source>
        <dbReference type="ARBA" id="ARBA00023163"/>
    </source>
</evidence>
<dbReference type="InterPro" id="IPR015300">
    <property type="entry name" value="DNA-bd_pseudobarrel_sf"/>
</dbReference>
<evidence type="ECO:0000259" key="7">
    <source>
        <dbReference type="PROSITE" id="PS50863"/>
    </source>
</evidence>
<dbReference type="AlphaFoldDB" id="A0A3B5ZTS8"/>
<dbReference type="GO" id="GO:0003677">
    <property type="term" value="F:DNA binding"/>
    <property type="evidence" value="ECO:0007669"/>
    <property type="project" value="UniProtKB-KW"/>
</dbReference>
<dbReference type="Pfam" id="PF02362">
    <property type="entry name" value="B3"/>
    <property type="match status" value="1"/>
</dbReference>
<evidence type="ECO:0000256" key="2">
    <source>
        <dbReference type="ARBA" id="ARBA00023015"/>
    </source>
</evidence>
<accession>A0A3B5ZTS8</accession>
<keyword evidence="4" id="KW-0804">Transcription</keyword>
<dbReference type="SMART" id="SM01019">
    <property type="entry name" value="B3"/>
    <property type="match status" value="1"/>
</dbReference>
<dbReference type="Proteomes" id="UP000019116">
    <property type="component" value="Chromosome 1D"/>
</dbReference>
<dbReference type="PANTHER" id="PTHR31920:SF111">
    <property type="entry name" value="B3 DOMAIN-CONTAINING PROTEIN OS03G0621600-RELATED"/>
    <property type="match status" value="1"/>
</dbReference>
<dbReference type="Gramene" id="TraesPARA_EIv1.0_0265400.1">
    <property type="protein sequence ID" value="TraesPARA_EIv1.0_0265400.1.CDS"/>
    <property type="gene ID" value="TraesPARA_EIv1.0_0265400"/>
</dbReference>
<dbReference type="InterPro" id="IPR003340">
    <property type="entry name" value="B3_DNA-bd"/>
</dbReference>
<dbReference type="GO" id="GO:0005634">
    <property type="term" value="C:nucleus"/>
    <property type="evidence" value="ECO:0007669"/>
    <property type="project" value="UniProtKB-SubCell"/>
</dbReference>
<evidence type="ECO:0000256" key="6">
    <source>
        <dbReference type="SAM" id="MobiDB-lite"/>
    </source>
</evidence>
<protein>
    <recommendedName>
        <fullName evidence="7">TF-B3 domain-containing protein</fullName>
    </recommendedName>
</protein>
<dbReference type="PROSITE" id="PS50863">
    <property type="entry name" value="B3"/>
    <property type="match status" value="1"/>
</dbReference>
<keyword evidence="5" id="KW-0539">Nucleus</keyword>
<dbReference type="Gramene" id="TraesCS1D02G151400.1">
    <property type="protein sequence ID" value="TraesCS1D02G151400.1"/>
    <property type="gene ID" value="TraesCS1D02G151400"/>
</dbReference>
<dbReference type="SUPFAM" id="SSF101936">
    <property type="entry name" value="DNA-binding pseudobarrel domain"/>
    <property type="match status" value="1"/>
</dbReference>
<reference evidence="8" key="1">
    <citation type="submission" date="2018-08" db="EMBL/GenBank/DDBJ databases">
        <authorList>
            <person name="Rossello M."/>
        </authorList>
    </citation>
    <scope>NUCLEOTIDE SEQUENCE [LARGE SCALE GENOMIC DNA]</scope>
    <source>
        <strain evidence="8">cv. Chinese Spring</strain>
    </source>
</reference>
<feature type="domain" description="TF-B3" evidence="7">
    <location>
        <begin position="73"/>
        <end position="165"/>
    </location>
</feature>
<feature type="region of interest" description="Disordered" evidence="6">
    <location>
        <begin position="1"/>
        <end position="67"/>
    </location>
</feature>